<dbReference type="EMBL" id="CAJNOQ010012959">
    <property type="protein sequence ID" value="CAF1311478.1"/>
    <property type="molecule type" value="Genomic_DNA"/>
</dbReference>
<comment type="caution">
    <text evidence="2">The sequence shown here is derived from an EMBL/GenBank/DDBJ whole genome shotgun (WGS) entry which is preliminary data.</text>
</comment>
<gene>
    <name evidence="2" type="ORF">GPM918_LOCUS29015</name>
    <name evidence="3" type="ORF">GPM918_LOCUS29016</name>
    <name evidence="1" type="ORF">OVA965_LOCUS20402</name>
    <name evidence="5" type="ORF">SRO942_LOCUS29559</name>
    <name evidence="6" type="ORF">SRO942_LOCUS29560</name>
    <name evidence="4" type="ORF">TMI583_LOCUS20767</name>
</gene>
<dbReference type="EMBL" id="CAJNOQ010012959">
    <property type="protein sequence ID" value="CAF1311495.1"/>
    <property type="molecule type" value="Genomic_DNA"/>
</dbReference>
<evidence type="ECO:0000313" key="2">
    <source>
        <dbReference type="EMBL" id="CAF1311478.1"/>
    </source>
</evidence>
<organism evidence="2 7">
    <name type="scientific">Didymodactylos carnosus</name>
    <dbReference type="NCBI Taxonomy" id="1234261"/>
    <lineage>
        <taxon>Eukaryota</taxon>
        <taxon>Metazoa</taxon>
        <taxon>Spiralia</taxon>
        <taxon>Gnathifera</taxon>
        <taxon>Rotifera</taxon>
        <taxon>Eurotatoria</taxon>
        <taxon>Bdelloidea</taxon>
        <taxon>Philodinida</taxon>
        <taxon>Philodinidae</taxon>
        <taxon>Didymodactylos</taxon>
    </lineage>
</organism>
<protein>
    <submittedName>
        <fullName evidence="2">Uncharacterized protein</fullName>
    </submittedName>
</protein>
<dbReference type="Proteomes" id="UP000681722">
    <property type="component" value="Unassembled WGS sequence"/>
</dbReference>
<dbReference type="EMBL" id="CAJOBA010019361">
    <property type="protein sequence ID" value="CAF3903444.1"/>
    <property type="molecule type" value="Genomic_DNA"/>
</dbReference>
<keyword evidence="7" id="KW-1185">Reference proteome</keyword>
<dbReference type="Proteomes" id="UP000663829">
    <property type="component" value="Unassembled WGS sequence"/>
</dbReference>
<evidence type="ECO:0000313" key="5">
    <source>
        <dbReference type="EMBL" id="CAF4149336.1"/>
    </source>
</evidence>
<reference evidence="2" key="1">
    <citation type="submission" date="2021-02" db="EMBL/GenBank/DDBJ databases">
        <authorList>
            <person name="Nowell W R."/>
        </authorList>
    </citation>
    <scope>NUCLEOTIDE SEQUENCE</scope>
</reference>
<name>A0A815EHF7_9BILA</name>
<dbReference type="AlphaFoldDB" id="A0A815EHF7"/>
<evidence type="ECO:0000313" key="4">
    <source>
        <dbReference type="EMBL" id="CAF3903444.1"/>
    </source>
</evidence>
<dbReference type="EMBL" id="CAJOBC010042725">
    <property type="protein sequence ID" value="CAF4149353.1"/>
    <property type="molecule type" value="Genomic_DNA"/>
</dbReference>
<dbReference type="EMBL" id="CAJNOK010010828">
    <property type="protein sequence ID" value="CAF1125766.1"/>
    <property type="molecule type" value="Genomic_DNA"/>
</dbReference>
<accession>A0A815EHF7</accession>
<evidence type="ECO:0000313" key="3">
    <source>
        <dbReference type="EMBL" id="CAF1311495.1"/>
    </source>
</evidence>
<evidence type="ECO:0000313" key="7">
    <source>
        <dbReference type="Proteomes" id="UP000663829"/>
    </source>
</evidence>
<dbReference type="Proteomes" id="UP000682733">
    <property type="component" value="Unassembled WGS sequence"/>
</dbReference>
<evidence type="ECO:0000313" key="1">
    <source>
        <dbReference type="EMBL" id="CAF1125766.1"/>
    </source>
</evidence>
<dbReference type="Proteomes" id="UP000677228">
    <property type="component" value="Unassembled WGS sequence"/>
</dbReference>
<proteinExistence type="predicted"/>
<dbReference type="EMBL" id="CAJOBC010042725">
    <property type="protein sequence ID" value="CAF4149336.1"/>
    <property type="molecule type" value="Genomic_DNA"/>
</dbReference>
<sequence length="102" mass="11698">MIVQTCIYTTFNVDDFNINHQTLLKILIEYVYRYIQSCPNSYVSAIIIENPLPVFGLITNEILSVLSNLSDKTILIPYFISLGYSEIILKFLNVSSKINDEN</sequence>
<evidence type="ECO:0000313" key="6">
    <source>
        <dbReference type="EMBL" id="CAF4149353.1"/>
    </source>
</evidence>